<proteinExistence type="predicted"/>
<name>A0A542XRW8_SALAC</name>
<organism evidence="1 2">
    <name type="scientific">Salinispora arenicola</name>
    <dbReference type="NCBI Taxonomy" id="168697"/>
    <lineage>
        <taxon>Bacteria</taxon>
        <taxon>Bacillati</taxon>
        <taxon>Actinomycetota</taxon>
        <taxon>Actinomycetes</taxon>
        <taxon>Micromonosporales</taxon>
        <taxon>Micromonosporaceae</taxon>
        <taxon>Salinispora</taxon>
    </lineage>
</organism>
<evidence type="ECO:0000313" key="2">
    <source>
        <dbReference type="Proteomes" id="UP000315983"/>
    </source>
</evidence>
<comment type="caution">
    <text evidence="1">The sequence shown here is derived from an EMBL/GenBank/DDBJ whole genome shotgun (WGS) entry which is preliminary data.</text>
</comment>
<reference evidence="1 2" key="1">
    <citation type="submission" date="2019-06" db="EMBL/GenBank/DDBJ databases">
        <title>Sequencing the genomes of 1000 actinobacteria strains.</title>
        <authorList>
            <person name="Klenk H.-P."/>
        </authorList>
    </citation>
    <scope>NUCLEOTIDE SEQUENCE [LARGE SCALE GENOMIC DNA]</scope>
    <source>
        <strain evidence="1 2">DSM 44819</strain>
    </source>
</reference>
<evidence type="ECO:0000313" key="1">
    <source>
        <dbReference type="EMBL" id="TQL38571.1"/>
    </source>
</evidence>
<sequence length="82" mass="8829">MATYSGGDQIARAQAVLERHTVSSAHGRCLGCGVPGPCVDQEHALRAFAMALRLPRRVPGLTEPHLIGVRPPDRPDWFEAAS</sequence>
<accession>A0A542XRW8</accession>
<dbReference type="EMBL" id="VFOL01000001">
    <property type="protein sequence ID" value="TQL38571.1"/>
    <property type="molecule type" value="Genomic_DNA"/>
</dbReference>
<gene>
    <name evidence="1" type="ORF">FB564_3772</name>
</gene>
<protein>
    <submittedName>
        <fullName evidence="1">Uncharacterized protein</fullName>
    </submittedName>
</protein>
<dbReference type="AlphaFoldDB" id="A0A542XRW8"/>
<dbReference type="Proteomes" id="UP000315983">
    <property type="component" value="Unassembled WGS sequence"/>
</dbReference>